<evidence type="ECO:0000313" key="1">
    <source>
        <dbReference type="EMBL" id="JAU17892.1"/>
    </source>
</evidence>
<dbReference type="EMBL" id="GEVI01014428">
    <property type="protein sequence ID" value="JAU17892.1"/>
    <property type="molecule type" value="Transcribed_RNA"/>
</dbReference>
<gene>
    <name evidence="1" type="ORF">GA_TR9829_c11_g1_i1_g.32099</name>
</gene>
<reference evidence="1" key="1">
    <citation type="submission" date="2016-07" db="EMBL/GenBank/DDBJ databases">
        <title>De novo transcriptome assembly of four accessions of the metal hyperaccumulator plant Noccaea caerulescens.</title>
        <authorList>
            <person name="Blande D."/>
            <person name="Halimaa P."/>
            <person name="Tervahauta A.I."/>
            <person name="Aarts M.G."/>
            <person name="Karenlampi S.O."/>
        </authorList>
    </citation>
    <scope>NUCLEOTIDE SEQUENCE</scope>
</reference>
<dbReference type="AlphaFoldDB" id="A0A1J3DM37"/>
<dbReference type="InterPro" id="IPR009568">
    <property type="entry name" value="DUF1184"/>
</dbReference>
<proteinExistence type="predicted"/>
<organism evidence="1">
    <name type="scientific">Noccaea caerulescens</name>
    <name type="common">Alpine penny-cress</name>
    <name type="synonym">Thlaspi caerulescens</name>
    <dbReference type="NCBI Taxonomy" id="107243"/>
    <lineage>
        <taxon>Eukaryota</taxon>
        <taxon>Viridiplantae</taxon>
        <taxon>Streptophyta</taxon>
        <taxon>Embryophyta</taxon>
        <taxon>Tracheophyta</taxon>
        <taxon>Spermatophyta</taxon>
        <taxon>Magnoliopsida</taxon>
        <taxon>eudicotyledons</taxon>
        <taxon>Gunneridae</taxon>
        <taxon>Pentapetalae</taxon>
        <taxon>rosids</taxon>
        <taxon>malvids</taxon>
        <taxon>Brassicales</taxon>
        <taxon>Brassicaceae</taxon>
        <taxon>Coluteocarpeae</taxon>
        <taxon>Noccaea</taxon>
    </lineage>
</organism>
<accession>A0A1J3DM37</accession>
<protein>
    <submittedName>
        <fullName evidence="1">Uncharacterized protein</fullName>
    </submittedName>
</protein>
<sequence>MESRIKSSGVMRRLRPLAGSYRYYPYTPVVCGKKEMKEEVVRLGVELSLHVAQSMFLLCDDISKMLGFCYRLLRHVTPLRNPAIERLLLVMHYVYFEDIKPKMKNNGEDDCGNFDQDRVFALIRTAWKDFGDGIIILSRLYLALSRNVGCFDDCQLSWAIVRFKQDVLKKLEDKLRDVNGFAREAIESNIFDLWKSLFDEDEDKEAAQVVLSRTLRELFTPLVDEMGRTISNADVPGLVRISPPYILGEDFKTEEGKEEAVRLGVELCLYVAQSMFLLCDDIRTVLRFCNKLWRNVRRAGGVISESHVADRLLLVMHHVYLRYIKPKNGVYQNDGKYSVQWGSLLRTRRDFVFGFMRLTIAAHSLKGGTKCGREVTRPVEKMVKKVEEKLGLVEKGVAEANGFDRDAIEPDVLEIWKSLFDVKAKEATTTLKAIKRRIIRDLFQPIYNELAAGPEQD</sequence>
<dbReference type="Pfam" id="PF06683">
    <property type="entry name" value="DUF1184"/>
    <property type="match status" value="2"/>
</dbReference>
<name>A0A1J3DM37_NOCCA</name>